<evidence type="ECO:0000259" key="2">
    <source>
        <dbReference type="PROSITE" id="PS50090"/>
    </source>
</evidence>
<dbReference type="CDD" id="cd11660">
    <property type="entry name" value="SANT_TRF"/>
    <property type="match status" value="1"/>
</dbReference>
<dbReference type="GO" id="GO:0003677">
    <property type="term" value="F:DNA binding"/>
    <property type="evidence" value="ECO:0007669"/>
    <property type="project" value="UniProtKB-KW"/>
</dbReference>
<keyword evidence="1" id="KW-0238">DNA-binding</keyword>
<dbReference type="Pfam" id="PF00249">
    <property type="entry name" value="Myb_DNA-binding"/>
    <property type="match status" value="1"/>
</dbReference>
<dbReference type="SMART" id="SM00717">
    <property type="entry name" value="SANT"/>
    <property type="match status" value="1"/>
</dbReference>
<dbReference type="Gene3D" id="1.10.246.220">
    <property type="match status" value="1"/>
</dbReference>
<dbReference type="PANTHER" id="PTHR47122">
    <property type="entry name" value="MYB-LIKE DNA-BINDING DOMAIN CONTAINING PROTEIN, EXPRESSED"/>
    <property type="match status" value="1"/>
</dbReference>
<dbReference type="InterPro" id="IPR009057">
    <property type="entry name" value="Homeodomain-like_sf"/>
</dbReference>
<organism evidence="4 5">
    <name type="scientific">Eragrostis curvula</name>
    <name type="common">weeping love grass</name>
    <dbReference type="NCBI Taxonomy" id="38414"/>
    <lineage>
        <taxon>Eukaryota</taxon>
        <taxon>Viridiplantae</taxon>
        <taxon>Streptophyta</taxon>
        <taxon>Embryophyta</taxon>
        <taxon>Tracheophyta</taxon>
        <taxon>Spermatophyta</taxon>
        <taxon>Magnoliopsida</taxon>
        <taxon>Liliopsida</taxon>
        <taxon>Poales</taxon>
        <taxon>Poaceae</taxon>
        <taxon>PACMAD clade</taxon>
        <taxon>Chloridoideae</taxon>
        <taxon>Eragrostideae</taxon>
        <taxon>Eragrostidinae</taxon>
        <taxon>Eragrostis</taxon>
    </lineage>
</organism>
<feature type="domain" description="HTH myb-type" evidence="3">
    <location>
        <begin position="119"/>
        <end position="178"/>
    </location>
</feature>
<dbReference type="AlphaFoldDB" id="A0A5J9V343"/>
<comment type="caution">
    <text evidence="4">The sequence shown here is derived from an EMBL/GenBank/DDBJ whole genome shotgun (WGS) entry which is preliminary data.</text>
</comment>
<accession>A0A5J9V343</accession>
<sequence>MEDDSMEIQLLLTGPEDESRLDECLKGVFDHITHPLIFSDLMMGYNLCPLTSDDVTAVEQSVRDCEQEDYIQPNMLGSFLPQWRQRRRGTRKRSKSWGVRSNHLFASSNRLRSTCGIHSSRKNNDHWTQDEMKELVKGVTNHGVGRWSAVKGATRLKTSIRTAVHVKDKWRNLVKASRAIVISKRKVQLQEATKLIVQEFKYHILEMESCNNHAKKKKKGISIIRNRARRINN</sequence>
<dbReference type="PROSITE" id="PS51294">
    <property type="entry name" value="HTH_MYB"/>
    <property type="match status" value="1"/>
</dbReference>
<dbReference type="SUPFAM" id="SSF46689">
    <property type="entry name" value="Homeodomain-like"/>
    <property type="match status" value="1"/>
</dbReference>
<protein>
    <submittedName>
        <fullName evidence="4">Uncharacterized protein</fullName>
    </submittedName>
</protein>
<dbReference type="InterPro" id="IPR001005">
    <property type="entry name" value="SANT/Myb"/>
</dbReference>
<gene>
    <name evidence="4" type="ORF">EJB05_22189</name>
</gene>
<proteinExistence type="predicted"/>
<dbReference type="Gramene" id="TVU30559">
    <property type="protein sequence ID" value="TVU30559"/>
    <property type="gene ID" value="EJB05_22189"/>
</dbReference>
<evidence type="ECO:0000313" key="4">
    <source>
        <dbReference type="EMBL" id="TVU30559.1"/>
    </source>
</evidence>
<evidence type="ECO:0000259" key="3">
    <source>
        <dbReference type="PROSITE" id="PS51294"/>
    </source>
</evidence>
<evidence type="ECO:0000256" key="1">
    <source>
        <dbReference type="ARBA" id="ARBA00023125"/>
    </source>
</evidence>
<dbReference type="PROSITE" id="PS50090">
    <property type="entry name" value="MYB_LIKE"/>
    <property type="match status" value="1"/>
</dbReference>
<dbReference type="EMBL" id="RWGY01000011">
    <property type="protein sequence ID" value="TVU30559.1"/>
    <property type="molecule type" value="Genomic_DNA"/>
</dbReference>
<dbReference type="Proteomes" id="UP000324897">
    <property type="component" value="Chromosome 1"/>
</dbReference>
<dbReference type="InterPro" id="IPR017930">
    <property type="entry name" value="Myb_dom"/>
</dbReference>
<name>A0A5J9V343_9POAL</name>
<reference evidence="4 5" key="1">
    <citation type="journal article" date="2019" name="Sci. Rep.">
        <title>A high-quality genome of Eragrostis curvula grass provides insights into Poaceae evolution and supports new strategies to enhance forage quality.</title>
        <authorList>
            <person name="Carballo J."/>
            <person name="Santos B.A.C.M."/>
            <person name="Zappacosta D."/>
            <person name="Garbus I."/>
            <person name="Selva J.P."/>
            <person name="Gallo C.A."/>
            <person name="Diaz A."/>
            <person name="Albertini E."/>
            <person name="Caccamo M."/>
            <person name="Echenique V."/>
        </authorList>
    </citation>
    <scope>NUCLEOTIDE SEQUENCE [LARGE SCALE GENOMIC DNA]</scope>
    <source>
        <strain evidence="5">cv. Victoria</strain>
        <tissue evidence="4">Leaf</tissue>
    </source>
</reference>
<dbReference type="OrthoDB" id="608866at2759"/>
<evidence type="ECO:0000313" key="5">
    <source>
        <dbReference type="Proteomes" id="UP000324897"/>
    </source>
</evidence>
<dbReference type="PANTHER" id="PTHR47122:SF4">
    <property type="entry name" value="TRF-LIKE 3"/>
    <property type="match status" value="1"/>
</dbReference>
<feature type="domain" description="Myb-like" evidence="2">
    <location>
        <begin position="119"/>
        <end position="174"/>
    </location>
</feature>
<keyword evidence="5" id="KW-1185">Reference proteome</keyword>